<dbReference type="PaxDb" id="6945-B7PGG7"/>
<dbReference type="HOGENOM" id="CLU_1962011_0_0_1"/>
<dbReference type="Proteomes" id="UP000001555">
    <property type="component" value="Unassembled WGS sequence"/>
</dbReference>
<dbReference type="AlphaFoldDB" id="B7PGG7"/>
<dbReference type="EMBL" id="ABJB010640026">
    <property type="status" value="NOT_ANNOTATED_CDS"/>
    <property type="molecule type" value="Genomic_DNA"/>
</dbReference>
<evidence type="ECO:0000313" key="1">
    <source>
        <dbReference type="EMBL" id="EEC05689.1"/>
    </source>
</evidence>
<protein>
    <submittedName>
        <fullName evidence="1 2">Uncharacterized protein</fullName>
    </submittedName>
</protein>
<evidence type="ECO:0000313" key="2">
    <source>
        <dbReference type="EnsemblMetazoa" id="ISCW004588-PA"/>
    </source>
</evidence>
<name>B7PGG7_IXOSC</name>
<sequence>MRILECIIMKKKSVRLYDHVRDNEIFALPSKSTLKRKMNRLISVMTSRFTAEALRPNSSSRAVIASFLGPEMAAILTGQDQIRARLAVMKQAERGSDAPSSPPVFILPLTTMEDLEAASEMLLTRPCW</sequence>
<proteinExistence type="predicted"/>
<organism>
    <name type="scientific">Ixodes scapularis</name>
    <name type="common">Black-legged tick</name>
    <name type="synonym">Deer tick</name>
    <dbReference type="NCBI Taxonomy" id="6945"/>
    <lineage>
        <taxon>Eukaryota</taxon>
        <taxon>Metazoa</taxon>
        <taxon>Ecdysozoa</taxon>
        <taxon>Arthropoda</taxon>
        <taxon>Chelicerata</taxon>
        <taxon>Arachnida</taxon>
        <taxon>Acari</taxon>
        <taxon>Parasitiformes</taxon>
        <taxon>Ixodida</taxon>
        <taxon>Ixodoidea</taxon>
        <taxon>Ixodidae</taxon>
        <taxon>Ixodinae</taxon>
        <taxon>Ixodes</taxon>
    </lineage>
</organism>
<accession>B7PGG7</accession>
<keyword evidence="3" id="KW-1185">Reference proteome</keyword>
<dbReference type="EMBL" id="DS708137">
    <property type="protein sequence ID" value="EEC05689.1"/>
    <property type="molecule type" value="Genomic_DNA"/>
</dbReference>
<reference evidence="1 3" key="1">
    <citation type="submission" date="2008-03" db="EMBL/GenBank/DDBJ databases">
        <title>Annotation of Ixodes scapularis.</title>
        <authorList>
            <consortium name="Ixodes scapularis Genome Project Consortium"/>
            <person name="Caler E."/>
            <person name="Hannick L.I."/>
            <person name="Bidwell S."/>
            <person name="Joardar V."/>
            <person name="Thiagarajan M."/>
            <person name="Amedeo P."/>
            <person name="Galinsky K.J."/>
            <person name="Schobel S."/>
            <person name="Inman J."/>
            <person name="Hostetler J."/>
            <person name="Miller J."/>
            <person name="Hammond M."/>
            <person name="Megy K."/>
            <person name="Lawson D."/>
            <person name="Kodira C."/>
            <person name="Sutton G."/>
            <person name="Meyer J."/>
            <person name="Hill C.A."/>
            <person name="Birren B."/>
            <person name="Nene V."/>
            <person name="Collins F."/>
            <person name="Alarcon-Chaidez F."/>
            <person name="Wikel S."/>
            <person name="Strausberg R."/>
        </authorList>
    </citation>
    <scope>NUCLEOTIDE SEQUENCE [LARGE SCALE GENOMIC DNA]</scope>
    <source>
        <strain evidence="3">Wikel</strain>
        <strain evidence="1">Wikel colony</strain>
    </source>
</reference>
<dbReference type="EMBL" id="ABJB010602148">
    <property type="status" value="NOT_ANNOTATED_CDS"/>
    <property type="molecule type" value="Genomic_DNA"/>
</dbReference>
<reference evidence="2" key="2">
    <citation type="submission" date="2020-05" db="UniProtKB">
        <authorList>
            <consortium name="EnsemblMetazoa"/>
        </authorList>
    </citation>
    <scope>IDENTIFICATION</scope>
    <source>
        <strain evidence="2">wikel</strain>
    </source>
</reference>
<evidence type="ECO:0000313" key="3">
    <source>
        <dbReference type="Proteomes" id="UP000001555"/>
    </source>
</evidence>
<gene>
    <name evidence="1" type="ORF">IscW_ISCW004588</name>
</gene>
<dbReference type="VEuPathDB" id="VectorBase:ISCW004588"/>
<dbReference type="VEuPathDB" id="VectorBase:ISCI004588"/>
<dbReference type="EnsemblMetazoa" id="ISCW004588-RA">
    <property type="protein sequence ID" value="ISCW004588-PA"/>
    <property type="gene ID" value="ISCW004588"/>
</dbReference>
<dbReference type="InParanoid" id="B7PGG7"/>